<keyword evidence="10" id="KW-1185">Reference proteome</keyword>
<sequence length="1398" mass="155464">MTSTQPRPILPPTSPKSPASLSPPASLPTSPRNSTTPSTLTSHFVQALHDYLPSSAPADDAVSCLFFRKGAIIEVFNRDSSGWWDGLSGDVRGWFPSNYVGRIGEAVRKSADFEDEVSQQEFDAWRQHVNTVDHIDSPTTDSLDKTSMFVTPSSTNASESSSAAMQIRVEMARALLLEDRRGSVSSDTNGSITGDSALQSDETDLKIQHIPEWGSLMGDLARHVSELVEACTSPASTNIQHTIYEVVSDIQKLLTASNTVEKDNYLLKSQPELALQRSIVLSVLRKLVIKEKELKKSPETDALRDQVPALANQLLVEMDMFEDALQKASALRPSALAQPSSVSPQTSLLSLASTASSSTTSLRQQLIDARLSSTSLIAKAVPLTDAQHILQSVVEHQATIEDLVAALLIAIEKFLGSQQRPTEMLEMTRKAVEAVRTFLAVVEHVCSNVGELDYKHCSIIPDDPHLVALVLAKEAVYSAITNLVTAVRALTGSREVQGGDDYEQLRVCCENVVRTTENCAACVRTCLHVDDAEPNEMQSNIVEMRDHLENSIDLRRHQTLSVLGRKATSLDALQNQYDQNGIESSSSCENLIQEDKDSTSVENMAQNKEEQGNALTDDAPVNEKMEETVVEGSEAVDYSDSAPKGLQQENEEEDGVILPSNSSDHQQKKSIPSTLSDFGRSRQSLRDSKMASMTGRNSKTIRSETLRRSNATTGRVSVTNSISSTLTSSVFRQSARSSVDSFSQTPLTTPEPMSPVTECDTDAPSLNQIAPSKLEAVHHHTRPRARTSSINANQSGYPLPVVSSSTAVPLPPIPPQANGPPDLKMMSSKSTPTVDQSSGRSRRPRGMSVSTLRMSLKQKNDENRPGNAMHTEAAAPIRRMASWMSISSVDKRDSIQDSEYSAKEEEPWFTNQRVFTEDEIMFNAEGQVTGATLEALVEKLTLHQKSPDLIFTRAFFHNFRLFTTPAEFVELLIRRFALQPPTEPPLTEEEMKIWTKRVLLPVRLRVYNVIKTWLEMYFSFEQDMGTERALMKFATTEMEEAMPTPAKRMVELIRRTFTSRGLAATGRKLSYTNEARATLQKSSSGSHLSLSAGNSLFSTLTLFDDHHTESALTAQLPPPNITRSLRNSLRKALTQGMLGLVHVQDFDPLELARQLTLMESSLFCQIRPNEMIGQEFKKKMGSSSAIHVKAMIQRSTQVTSWVSDTILREGDPKKRAQMIKFWIKVGDCCLQLSNYNTLMAIRSALDSTSIVRLKKTWEHVSAKYKAMSEPIFRATDSQRNFAEYRQRLKNAVAPCLPFLGVYLTDMTFIDDGNSNHRMSPGGRQLINFDKYIKTTRVLNEIEQFQIPYRLLEVDEIQRYLVRCLDTVEKDDQVFYTRSLKVEPREEEFDIRSAISGLQ</sequence>
<feature type="compositionally biased region" description="Polar residues" evidence="5">
    <location>
        <begin position="786"/>
        <end position="807"/>
    </location>
</feature>
<evidence type="ECO:0000256" key="4">
    <source>
        <dbReference type="PROSITE-ProRule" id="PRU00192"/>
    </source>
</evidence>
<dbReference type="InterPro" id="IPR036028">
    <property type="entry name" value="SH3-like_dom_sf"/>
</dbReference>
<feature type="compositionally biased region" description="Polar residues" evidence="5">
    <location>
        <begin position="827"/>
        <end position="836"/>
    </location>
</feature>
<comment type="caution">
    <text evidence="9">The sequence shown here is derived from an EMBL/GenBank/DDBJ whole genome shotgun (WGS) entry which is preliminary data.</text>
</comment>
<feature type="domain" description="SH3" evidence="6">
    <location>
        <begin position="40"/>
        <end position="105"/>
    </location>
</feature>
<keyword evidence="1 4" id="KW-0728">SH3 domain</keyword>
<dbReference type="CDD" id="cd11883">
    <property type="entry name" value="SH3_Sdc25"/>
    <property type="match status" value="1"/>
</dbReference>
<feature type="domain" description="N-terminal Ras-GEF" evidence="8">
    <location>
        <begin position="924"/>
        <end position="1057"/>
    </location>
</feature>
<evidence type="ECO:0000313" key="9">
    <source>
        <dbReference type="EMBL" id="KAF7729563.1"/>
    </source>
</evidence>
<feature type="domain" description="Ras-GEF" evidence="7">
    <location>
        <begin position="1147"/>
        <end position="1384"/>
    </location>
</feature>
<dbReference type="InterPro" id="IPR023578">
    <property type="entry name" value="Ras_GEF_dom_sf"/>
</dbReference>
<name>A0A8H7ES04_9FUNG</name>
<gene>
    <name evidence="9" type="ORF">EC973_004238</name>
</gene>
<evidence type="ECO:0000313" key="10">
    <source>
        <dbReference type="Proteomes" id="UP000605846"/>
    </source>
</evidence>
<feature type="region of interest" description="Disordered" evidence="5">
    <location>
        <begin position="1"/>
        <end position="39"/>
    </location>
</feature>
<dbReference type="InterPro" id="IPR008937">
    <property type="entry name" value="Ras-like_GEF"/>
</dbReference>
<dbReference type="PROSITE" id="PS50002">
    <property type="entry name" value="SH3"/>
    <property type="match status" value="1"/>
</dbReference>
<dbReference type="InterPro" id="IPR036964">
    <property type="entry name" value="RASGEF_cat_dom_sf"/>
</dbReference>
<dbReference type="Pfam" id="PF00617">
    <property type="entry name" value="RasGEF"/>
    <property type="match status" value="1"/>
</dbReference>
<dbReference type="SMART" id="SM00147">
    <property type="entry name" value="RasGEF"/>
    <property type="match status" value="1"/>
</dbReference>
<dbReference type="Gene3D" id="2.30.30.40">
    <property type="entry name" value="SH3 Domains"/>
    <property type="match status" value="1"/>
</dbReference>
<dbReference type="InterPro" id="IPR001895">
    <property type="entry name" value="RASGEF_cat_dom"/>
</dbReference>
<dbReference type="GO" id="GO:0005085">
    <property type="term" value="F:guanyl-nucleotide exchange factor activity"/>
    <property type="evidence" value="ECO:0007669"/>
    <property type="project" value="UniProtKB-KW"/>
</dbReference>
<evidence type="ECO:0000256" key="5">
    <source>
        <dbReference type="SAM" id="MobiDB-lite"/>
    </source>
</evidence>
<evidence type="ECO:0000256" key="1">
    <source>
        <dbReference type="ARBA" id="ARBA00022443"/>
    </source>
</evidence>
<dbReference type="Gene3D" id="1.20.870.10">
    <property type="entry name" value="Son of sevenless (SoS) protein Chain: S domain 1"/>
    <property type="match status" value="1"/>
</dbReference>
<dbReference type="SMART" id="SM00326">
    <property type="entry name" value="SH3"/>
    <property type="match status" value="1"/>
</dbReference>
<protein>
    <recommendedName>
        <fullName evidence="11">Ras GEF</fullName>
    </recommendedName>
</protein>
<dbReference type="Gene3D" id="1.10.840.10">
    <property type="entry name" value="Ras guanine-nucleotide exchange factors catalytic domain"/>
    <property type="match status" value="1"/>
</dbReference>
<dbReference type="Pfam" id="PF00618">
    <property type="entry name" value="RasGEF_N"/>
    <property type="match status" value="1"/>
</dbReference>
<evidence type="ECO:0008006" key="11">
    <source>
        <dbReference type="Google" id="ProtNLM"/>
    </source>
</evidence>
<dbReference type="InterPro" id="IPR001452">
    <property type="entry name" value="SH3_domain"/>
</dbReference>
<feature type="compositionally biased region" description="Pro residues" evidence="5">
    <location>
        <begin position="809"/>
        <end position="818"/>
    </location>
</feature>
<evidence type="ECO:0000259" key="6">
    <source>
        <dbReference type="PROSITE" id="PS50002"/>
    </source>
</evidence>
<feature type="compositionally biased region" description="Polar residues" evidence="5">
    <location>
        <begin position="708"/>
        <end position="748"/>
    </location>
</feature>
<dbReference type="CDD" id="cd06224">
    <property type="entry name" value="REM"/>
    <property type="match status" value="1"/>
</dbReference>
<dbReference type="InterPro" id="IPR000651">
    <property type="entry name" value="Ras-like_Gua-exchang_fac_N"/>
</dbReference>
<dbReference type="PROSITE" id="PS50212">
    <property type="entry name" value="RASGEF_NTER"/>
    <property type="match status" value="1"/>
</dbReference>
<evidence type="ECO:0000256" key="2">
    <source>
        <dbReference type="ARBA" id="ARBA00022658"/>
    </source>
</evidence>
<dbReference type="Proteomes" id="UP000605846">
    <property type="component" value="Unassembled WGS sequence"/>
</dbReference>
<dbReference type="EMBL" id="JABAYA010000024">
    <property type="protein sequence ID" value="KAF7729563.1"/>
    <property type="molecule type" value="Genomic_DNA"/>
</dbReference>
<keyword evidence="2 3" id="KW-0344">Guanine-nucleotide releasing factor</keyword>
<feature type="compositionally biased region" description="Polar residues" evidence="5">
    <location>
        <begin position="659"/>
        <end position="676"/>
    </location>
</feature>
<accession>A0A8H7ES04</accession>
<evidence type="ECO:0000259" key="7">
    <source>
        <dbReference type="PROSITE" id="PS50009"/>
    </source>
</evidence>
<evidence type="ECO:0000256" key="3">
    <source>
        <dbReference type="PROSITE-ProRule" id="PRU00168"/>
    </source>
</evidence>
<dbReference type="PROSITE" id="PS50009">
    <property type="entry name" value="RASGEF_CAT"/>
    <property type="match status" value="1"/>
</dbReference>
<feature type="region of interest" description="Disordered" evidence="5">
    <location>
        <begin position="776"/>
        <end position="867"/>
    </location>
</feature>
<dbReference type="PANTHER" id="PTHR23113:SF354">
    <property type="entry name" value="BUD SITE SELECTION PROTEIN 5"/>
    <property type="match status" value="1"/>
</dbReference>
<feature type="region of interest" description="Disordered" evidence="5">
    <location>
        <begin position="593"/>
        <end position="760"/>
    </location>
</feature>
<organism evidence="9 10">
    <name type="scientific">Apophysomyces ossiformis</name>
    <dbReference type="NCBI Taxonomy" id="679940"/>
    <lineage>
        <taxon>Eukaryota</taxon>
        <taxon>Fungi</taxon>
        <taxon>Fungi incertae sedis</taxon>
        <taxon>Mucoromycota</taxon>
        <taxon>Mucoromycotina</taxon>
        <taxon>Mucoromycetes</taxon>
        <taxon>Mucorales</taxon>
        <taxon>Mucorineae</taxon>
        <taxon>Mucoraceae</taxon>
        <taxon>Apophysomyces</taxon>
    </lineage>
</organism>
<feature type="compositionally biased region" description="Low complexity" evidence="5">
    <location>
        <begin position="16"/>
        <end position="39"/>
    </location>
</feature>
<dbReference type="OrthoDB" id="28357at2759"/>
<proteinExistence type="predicted"/>
<reference evidence="9" key="1">
    <citation type="submission" date="2020-01" db="EMBL/GenBank/DDBJ databases">
        <title>Genome Sequencing of Three Apophysomyces-Like Fungal Strains Confirms a Novel Fungal Genus in the Mucoromycota with divergent Burkholderia-like Endosymbiotic Bacteria.</title>
        <authorList>
            <person name="Stajich J.E."/>
            <person name="Macias A.M."/>
            <person name="Carter-House D."/>
            <person name="Lovett B."/>
            <person name="Kasson L.R."/>
            <person name="Berry K."/>
            <person name="Grigoriev I."/>
            <person name="Chang Y."/>
            <person name="Spatafora J."/>
            <person name="Kasson M.T."/>
        </authorList>
    </citation>
    <scope>NUCLEOTIDE SEQUENCE</scope>
    <source>
        <strain evidence="9">NRRL A-21654</strain>
    </source>
</reference>
<dbReference type="GO" id="GO:0007265">
    <property type="term" value="P:Ras protein signal transduction"/>
    <property type="evidence" value="ECO:0007669"/>
    <property type="project" value="TreeGrafter"/>
</dbReference>
<dbReference type="CDD" id="cd00155">
    <property type="entry name" value="RasGEF"/>
    <property type="match status" value="1"/>
</dbReference>
<dbReference type="Pfam" id="PF07653">
    <property type="entry name" value="SH3_2"/>
    <property type="match status" value="1"/>
</dbReference>
<dbReference type="GO" id="GO:0005886">
    <property type="term" value="C:plasma membrane"/>
    <property type="evidence" value="ECO:0007669"/>
    <property type="project" value="TreeGrafter"/>
</dbReference>
<evidence type="ECO:0000259" key="8">
    <source>
        <dbReference type="PROSITE" id="PS50212"/>
    </source>
</evidence>
<dbReference type="SUPFAM" id="SSF48366">
    <property type="entry name" value="Ras GEF"/>
    <property type="match status" value="1"/>
</dbReference>
<dbReference type="PANTHER" id="PTHR23113">
    <property type="entry name" value="GUANINE NUCLEOTIDE EXCHANGE FACTOR"/>
    <property type="match status" value="1"/>
</dbReference>
<dbReference type="SUPFAM" id="SSF50044">
    <property type="entry name" value="SH3-domain"/>
    <property type="match status" value="1"/>
</dbReference>
<dbReference type="SMART" id="SM00229">
    <property type="entry name" value="RasGEFN"/>
    <property type="match status" value="1"/>
</dbReference>